<reference evidence="1 2" key="1">
    <citation type="submission" date="2020-08" db="EMBL/GenBank/DDBJ databases">
        <title>Dyella sp. G9 isolated from forest soil.</title>
        <authorList>
            <person name="Fu J."/>
            <person name="Qiu L."/>
        </authorList>
    </citation>
    <scope>NUCLEOTIDE SEQUENCE [LARGE SCALE GENOMIC DNA]</scope>
    <source>
        <strain evidence="1 2">G9</strain>
    </source>
</reference>
<dbReference type="Pfam" id="PF04325">
    <property type="entry name" value="DUF465"/>
    <property type="match status" value="1"/>
</dbReference>
<name>A0A7G8Q6W7_9GAMM</name>
<dbReference type="InterPro" id="IPR038444">
    <property type="entry name" value="DUF465_sf"/>
</dbReference>
<dbReference type="Proteomes" id="UP000515873">
    <property type="component" value="Chromosome"/>
</dbReference>
<evidence type="ECO:0000313" key="1">
    <source>
        <dbReference type="EMBL" id="QNK02525.1"/>
    </source>
</evidence>
<dbReference type="InterPro" id="IPR007420">
    <property type="entry name" value="DUF465"/>
</dbReference>
<accession>A0A7G8Q6W7</accession>
<proteinExistence type="predicted"/>
<sequence>MFPEYRDLITTLKSRDPHFSRLFHRHNALDQEIANMETGQTPAGGLAIEQLKKEKLLLKDQMYVILRKASVS</sequence>
<gene>
    <name evidence="1" type="ORF">H8F01_05135</name>
</gene>
<dbReference type="RefSeq" id="WP_187057957.1">
    <property type="nucleotide sequence ID" value="NZ_CP060412.1"/>
</dbReference>
<dbReference type="Gene3D" id="6.10.280.50">
    <property type="match status" value="1"/>
</dbReference>
<protein>
    <submittedName>
        <fullName evidence="1">YdcH family protein</fullName>
    </submittedName>
</protein>
<dbReference type="AlphaFoldDB" id="A0A7G8Q6W7"/>
<evidence type="ECO:0000313" key="2">
    <source>
        <dbReference type="Proteomes" id="UP000515873"/>
    </source>
</evidence>
<dbReference type="EMBL" id="CP060412">
    <property type="protein sequence ID" value="QNK02525.1"/>
    <property type="molecule type" value="Genomic_DNA"/>
</dbReference>
<organism evidence="1 2">
    <name type="scientific">Dyella telluris</name>
    <dbReference type="NCBI Taxonomy" id="2763498"/>
    <lineage>
        <taxon>Bacteria</taxon>
        <taxon>Pseudomonadati</taxon>
        <taxon>Pseudomonadota</taxon>
        <taxon>Gammaproteobacteria</taxon>
        <taxon>Lysobacterales</taxon>
        <taxon>Rhodanobacteraceae</taxon>
        <taxon>Dyella</taxon>
    </lineage>
</organism>
<keyword evidence="2" id="KW-1185">Reference proteome</keyword>
<dbReference type="KEGG" id="dtl:H8F01_05135"/>